<dbReference type="SUPFAM" id="SSF53756">
    <property type="entry name" value="UDP-Glycosyltransferase/glycogen phosphorylase"/>
    <property type="match status" value="1"/>
</dbReference>
<accession>A0A1M5QAC9</accession>
<dbReference type="Proteomes" id="UP000184079">
    <property type="component" value="Unassembled WGS sequence"/>
</dbReference>
<evidence type="ECO:0000256" key="1">
    <source>
        <dbReference type="ARBA" id="ARBA00022676"/>
    </source>
</evidence>
<dbReference type="Pfam" id="PF13439">
    <property type="entry name" value="Glyco_transf_4"/>
    <property type="match status" value="1"/>
</dbReference>
<evidence type="ECO:0000313" key="5">
    <source>
        <dbReference type="Proteomes" id="UP000184079"/>
    </source>
</evidence>
<dbReference type="PANTHER" id="PTHR12526:SF629">
    <property type="entry name" value="TEICHURONIC ACID BIOSYNTHESIS GLYCOSYLTRANSFERASE TUAH-RELATED"/>
    <property type="match status" value="1"/>
</dbReference>
<evidence type="ECO:0000313" key="4">
    <source>
        <dbReference type="EMBL" id="SHH11055.1"/>
    </source>
</evidence>
<dbReference type="EMBL" id="FQXD01000004">
    <property type="protein sequence ID" value="SHH11055.1"/>
    <property type="molecule type" value="Genomic_DNA"/>
</dbReference>
<keyword evidence="1" id="KW-0328">Glycosyltransferase</keyword>
<organism evidence="4 5">
    <name type="scientific">Virgibacillus chiguensis</name>
    <dbReference type="NCBI Taxonomy" id="411959"/>
    <lineage>
        <taxon>Bacteria</taxon>
        <taxon>Bacillati</taxon>
        <taxon>Bacillota</taxon>
        <taxon>Bacilli</taxon>
        <taxon>Bacillales</taxon>
        <taxon>Bacillaceae</taxon>
        <taxon>Virgibacillus</taxon>
    </lineage>
</organism>
<dbReference type="OrthoDB" id="9813214at2"/>
<dbReference type="RefSeq" id="WP_073006302.1">
    <property type="nucleotide sequence ID" value="NZ_FQXD01000004.1"/>
</dbReference>
<dbReference type="PANTHER" id="PTHR12526">
    <property type="entry name" value="GLYCOSYLTRANSFERASE"/>
    <property type="match status" value="1"/>
</dbReference>
<keyword evidence="2 4" id="KW-0808">Transferase</keyword>
<protein>
    <submittedName>
        <fullName evidence="4">Glycosyltransferase involved in cell wall bisynthesis</fullName>
    </submittedName>
</protein>
<dbReference type="GO" id="GO:0016757">
    <property type="term" value="F:glycosyltransferase activity"/>
    <property type="evidence" value="ECO:0007669"/>
    <property type="project" value="UniProtKB-KW"/>
</dbReference>
<dbReference type="Gene3D" id="3.40.50.2000">
    <property type="entry name" value="Glycogen Phosphorylase B"/>
    <property type="match status" value="2"/>
</dbReference>
<keyword evidence="5" id="KW-1185">Reference proteome</keyword>
<evidence type="ECO:0000259" key="3">
    <source>
        <dbReference type="Pfam" id="PF13439"/>
    </source>
</evidence>
<dbReference type="AlphaFoldDB" id="A0A1M5QAC9"/>
<proteinExistence type="predicted"/>
<name>A0A1M5QAC9_9BACI</name>
<evidence type="ECO:0000256" key="2">
    <source>
        <dbReference type="ARBA" id="ARBA00022679"/>
    </source>
</evidence>
<feature type="domain" description="Glycosyltransferase subfamily 4-like N-terminal" evidence="3">
    <location>
        <begin position="22"/>
        <end position="201"/>
    </location>
</feature>
<sequence length="404" mass="46950">MSRKVCMLVAEHPFLDSRIFKREAKSLLKLGYDVTLIVPRKDGYLFDIDGTPLKDKFTTKTFTYEGITIVTYDFEESRAPLSKVVAPVSQWEIGFNNPLTELGIQQDADIYHVHEYLSLFAGIGVKRLLKQRNKKVKLIYDSHELTPDPFDSRNHVNHRNNLKEKLLVMLKEVDQIITISHSIKSWFLSQDPTFSVEVIYNSHPLAKNYQTKEFTGNGLIACYEGNIDYKRGSKNKIIQITEQCATSIDFQFKIIGGTRFGETFELPNHVRDKIKLTGWVDYYSISQHMKDVEIGWIDYEELNTSLNRSYAMPNKFFSFLNNGVPIVVNQCHEMESFLRTHRCGLVINKKHATASDYAEAMLYLASNKKMLKQMSLNARKVMEEIYCWEKMENRLKNVYHRLIP</sequence>
<gene>
    <name evidence="4" type="ORF">SAMN05421807_10445</name>
</gene>
<dbReference type="InterPro" id="IPR028098">
    <property type="entry name" value="Glyco_trans_4-like_N"/>
</dbReference>
<reference evidence="5" key="1">
    <citation type="submission" date="2016-11" db="EMBL/GenBank/DDBJ databases">
        <authorList>
            <person name="Varghese N."/>
            <person name="Submissions S."/>
        </authorList>
    </citation>
    <scope>NUCLEOTIDE SEQUENCE [LARGE SCALE GENOMIC DNA]</scope>
    <source>
        <strain evidence="5">CGMCC 1.6496</strain>
    </source>
</reference>